<feature type="transmembrane region" description="Helical" evidence="6">
    <location>
        <begin position="156"/>
        <end position="175"/>
    </location>
</feature>
<dbReference type="GeneID" id="19112493"/>
<protein>
    <recommendedName>
        <fullName evidence="9">DUF1772 domain-containing protein</fullName>
    </recommendedName>
</protein>
<dbReference type="HOGENOM" id="CLU_105974_2_2_1"/>
<dbReference type="PANTHER" id="PTHR35042:SF1">
    <property type="entry name" value="DUF1772-DOMAIN-CONTAINING PROTEIN"/>
    <property type="match status" value="1"/>
</dbReference>
<evidence type="ECO:0008006" key="9">
    <source>
        <dbReference type="Google" id="ProtNLM"/>
    </source>
</evidence>
<keyword evidence="2 6" id="KW-0812">Transmembrane</keyword>
<proteinExistence type="inferred from homology"/>
<keyword evidence="8" id="KW-1185">Reference proteome</keyword>
<feature type="transmembrane region" description="Helical" evidence="6">
    <location>
        <begin position="96"/>
        <end position="116"/>
    </location>
</feature>
<evidence type="ECO:0000256" key="4">
    <source>
        <dbReference type="ARBA" id="ARBA00023136"/>
    </source>
</evidence>
<dbReference type="EMBL" id="KB445556">
    <property type="protein sequence ID" value="EMC95968.1"/>
    <property type="molecule type" value="Genomic_DNA"/>
</dbReference>
<comment type="similarity">
    <text evidence="5">Belongs to the anthrone oxygenase family.</text>
</comment>
<dbReference type="InterPro" id="IPR013901">
    <property type="entry name" value="Anthrone_oxy"/>
</dbReference>
<organism evidence="7 8">
    <name type="scientific">Baudoinia panamericana (strain UAMH 10762)</name>
    <name type="common">Angels' share fungus</name>
    <name type="synonym">Baudoinia compniacensis (strain UAMH 10762)</name>
    <dbReference type="NCBI Taxonomy" id="717646"/>
    <lineage>
        <taxon>Eukaryota</taxon>
        <taxon>Fungi</taxon>
        <taxon>Dikarya</taxon>
        <taxon>Ascomycota</taxon>
        <taxon>Pezizomycotina</taxon>
        <taxon>Dothideomycetes</taxon>
        <taxon>Dothideomycetidae</taxon>
        <taxon>Mycosphaerellales</taxon>
        <taxon>Teratosphaeriaceae</taxon>
        <taxon>Baudoinia</taxon>
    </lineage>
</organism>
<evidence type="ECO:0000256" key="1">
    <source>
        <dbReference type="ARBA" id="ARBA00004141"/>
    </source>
</evidence>
<dbReference type="RefSeq" id="XP_007676838.1">
    <property type="nucleotide sequence ID" value="XM_007678648.1"/>
</dbReference>
<evidence type="ECO:0000313" key="8">
    <source>
        <dbReference type="Proteomes" id="UP000011761"/>
    </source>
</evidence>
<dbReference type="PANTHER" id="PTHR35042">
    <property type="entry name" value="ANTHRONE OXYGENASE ENCC"/>
    <property type="match status" value="1"/>
</dbReference>
<evidence type="ECO:0000256" key="5">
    <source>
        <dbReference type="ARBA" id="ARBA00034313"/>
    </source>
</evidence>
<gene>
    <name evidence="7" type="ORF">BAUCODRAFT_34729</name>
</gene>
<accession>M2MWN9</accession>
<comment type="subcellular location">
    <subcellularLocation>
        <location evidence="1">Membrane</location>
        <topology evidence="1">Multi-pass membrane protein</topology>
    </subcellularLocation>
</comment>
<evidence type="ECO:0000256" key="6">
    <source>
        <dbReference type="SAM" id="Phobius"/>
    </source>
</evidence>
<dbReference type="OrthoDB" id="5954308at2759"/>
<dbReference type="Pfam" id="PF08592">
    <property type="entry name" value="Anthrone_oxy"/>
    <property type="match status" value="1"/>
</dbReference>
<keyword evidence="3 6" id="KW-1133">Transmembrane helix</keyword>
<dbReference type="eggNOG" id="ENOG502SBMN">
    <property type="taxonomic scope" value="Eukaryota"/>
</dbReference>
<feature type="transmembrane region" description="Helical" evidence="6">
    <location>
        <begin position="64"/>
        <end position="84"/>
    </location>
</feature>
<dbReference type="OMA" id="AFMMGTN"/>
<keyword evidence="4 6" id="KW-0472">Membrane</keyword>
<reference evidence="7 8" key="1">
    <citation type="journal article" date="2012" name="PLoS Pathog.">
        <title>Diverse lifestyles and strategies of plant pathogenesis encoded in the genomes of eighteen Dothideomycetes fungi.</title>
        <authorList>
            <person name="Ohm R.A."/>
            <person name="Feau N."/>
            <person name="Henrissat B."/>
            <person name="Schoch C.L."/>
            <person name="Horwitz B.A."/>
            <person name="Barry K.W."/>
            <person name="Condon B.J."/>
            <person name="Copeland A.C."/>
            <person name="Dhillon B."/>
            <person name="Glaser F."/>
            <person name="Hesse C.N."/>
            <person name="Kosti I."/>
            <person name="LaButti K."/>
            <person name="Lindquist E.A."/>
            <person name="Lucas S."/>
            <person name="Salamov A.A."/>
            <person name="Bradshaw R.E."/>
            <person name="Ciuffetti L."/>
            <person name="Hamelin R.C."/>
            <person name="Kema G.H.J."/>
            <person name="Lawrence C."/>
            <person name="Scott J.A."/>
            <person name="Spatafora J.W."/>
            <person name="Turgeon B.G."/>
            <person name="de Wit P.J.G.M."/>
            <person name="Zhong S."/>
            <person name="Goodwin S.B."/>
            <person name="Grigoriev I.V."/>
        </authorList>
    </citation>
    <scope>NUCLEOTIDE SEQUENCE [LARGE SCALE GENOMIC DNA]</scope>
    <source>
        <strain evidence="7 8">UAMH 10762</strain>
    </source>
</reference>
<dbReference type="AlphaFoldDB" id="M2MWN9"/>
<name>M2MWN9_BAUPA</name>
<sequence length="176" mass="18547">MDSTSLEKAAQIVGVTSAACLSGYIACFSYAAVPAMAIPSAPANILVRQWAKAYEIGSNSSPPLAFMSAASFAYLSYASTSTPLRKLLFGIASPRLLYGLAAGLVVSIVPYTFVVMHPQVNDRLHEIEARAEMGDELKAEDGEVKELLRHWVPMNFARAALTGAGAVLGAVAVIAL</sequence>
<evidence type="ECO:0000256" key="2">
    <source>
        <dbReference type="ARBA" id="ARBA00022692"/>
    </source>
</evidence>
<dbReference type="GO" id="GO:0016020">
    <property type="term" value="C:membrane"/>
    <property type="evidence" value="ECO:0007669"/>
    <property type="project" value="UniProtKB-SubCell"/>
</dbReference>
<dbReference type="KEGG" id="bcom:BAUCODRAFT_34729"/>
<dbReference type="Proteomes" id="UP000011761">
    <property type="component" value="Unassembled WGS sequence"/>
</dbReference>
<evidence type="ECO:0000313" key="7">
    <source>
        <dbReference type="EMBL" id="EMC95968.1"/>
    </source>
</evidence>
<feature type="transmembrane region" description="Helical" evidence="6">
    <location>
        <begin position="12"/>
        <end position="33"/>
    </location>
</feature>
<evidence type="ECO:0000256" key="3">
    <source>
        <dbReference type="ARBA" id="ARBA00022989"/>
    </source>
</evidence>